<dbReference type="Proteomes" id="UP000284706">
    <property type="component" value="Unassembled WGS sequence"/>
</dbReference>
<dbReference type="Gene3D" id="1.25.10.10">
    <property type="entry name" value="Leucine-rich Repeat Variant"/>
    <property type="match status" value="1"/>
</dbReference>
<organism evidence="1 2">
    <name type="scientific">Gymnopilus dilepis</name>
    <dbReference type="NCBI Taxonomy" id="231916"/>
    <lineage>
        <taxon>Eukaryota</taxon>
        <taxon>Fungi</taxon>
        <taxon>Dikarya</taxon>
        <taxon>Basidiomycota</taxon>
        <taxon>Agaricomycotina</taxon>
        <taxon>Agaricomycetes</taxon>
        <taxon>Agaricomycetidae</taxon>
        <taxon>Agaricales</taxon>
        <taxon>Agaricineae</taxon>
        <taxon>Hymenogastraceae</taxon>
        <taxon>Gymnopilus</taxon>
    </lineage>
</organism>
<sequence length="612" mass="68169">MADSWKANERRKIAGMTMSSILLAVDQILATISTTGFSMQVTKDITKLDLLLRRIAAISKETAASGRTTEITGRIFSATLSVLFSGPISLSIGENSLLDILANYPIEEVLELLKTLAKAVVRSRYETQVEHFVNRAISSADDVSAFAAFVLMASSAGRGKSRHFKSFITGIWPWIQQLASRPSPSVLSFSFLLLISNWQDDCYLSGIIRVNSDFVLRTLLDWLAADTMNIYPRSEPLLITPVTWGGLILSYVFQLISLLRGQISRQLDRLIVALLKIIDEHLGDWNVIDAAILTIAKAACPSGSAFTPLLPTVMTTLSNLLGSERHLGHQESTCTAILAVSEVVGPQAFFPFLSQVVEAAIRASNFSDHDRILDVYSLLNRYTRGQIRSKFLPKILIRKLCPLIARHLNVVIPENQLKPVYNLFRWTASIELPSNETQPIIIAIKAIGLLATVLDTGEKEDFVDNYQRICDALVSLMSSEAYMPYIMDFCAVSAFLLCIYIEQMEMDHTHKERLTGRLKAKITSYLRGEIPSTLLNQADLKTAFTDMIITMGVHFESDTRETLLRSILLKLRDPNPFDFETPNISLSAETGPRFFVMTHFDAAGIVPLVNRD</sequence>
<comment type="caution">
    <text evidence="1">The sequence shown here is derived from an EMBL/GenBank/DDBJ whole genome shotgun (WGS) entry which is preliminary data.</text>
</comment>
<proteinExistence type="predicted"/>
<reference evidence="1 2" key="1">
    <citation type="journal article" date="2018" name="Evol. Lett.">
        <title>Horizontal gene cluster transfer increased hallucinogenic mushroom diversity.</title>
        <authorList>
            <person name="Reynolds H.T."/>
            <person name="Vijayakumar V."/>
            <person name="Gluck-Thaler E."/>
            <person name="Korotkin H.B."/>
            <person name="Matheny P.B."/>
            <person name="Slot J.C."/>
        </authorList>
    </citation>
    <scope>NUCLEOTIDE SEQUENCE [LARGE SCALE GENOMIC DNA]</scope>
    <source>
        <strain evidence="1 2">SRW20</strain>
    </source>
</reference>
<dbReference type="AlphaFoldDB" id="A0A409WU92"/>
<evidence type="ECO:0000313" key="1">
    <source>
        <dbReference type="EMBL" id="PPQ82090.1"/>
    </source>
</evidence>
<dbReference type="InterPro" id="IPR016024">
    <property type="entry name" value="ARM-type_fold"/>
</dbReference>
<dbReference type="InterPro" id="IPR011989">
    <property type="entry name" value="ARM-like"/>
</dbReference>
<name>A0A409WU92_9AGAR</name>
<evidence type="ECO:0000313" key="2">
    <source>
        <dbReference type="Proteomes" id="UP000284706"/>
    </source>
</evidence>
<protein>
    <submittedName>
        <fullName evidence="1">Uncharacterized protein</fullName>
    </submittedName>
</protein>
<gene>
    <name evidence="1" type="ORF">CVT26_011792</name>
</gene>
<dbReference type="EMBL" id="NHYE01004794">
    <property type="protein sequence ID" value="PPQ82090.1"/>
    <property type="molecule type" value="Genomic_DNA"/>
</dbReference>
<dbReference type="InParanoid" id="A0A409WU92"/>
<dbReference type="SUPFAM" id="SSF48371">
    <property type="entry name" value="ARM repeat"/>
    <property type="match status" value="1"/>
</dbReference>
<keyword evidence="2" id="KW-1185">Reference proteome</keyword>
<accession>A0A409WU92</accession>